<evidence type="ECO:0000313" key="1">
    <source>
        <dbReference type="EMBL" id="MDC0672181.1"/>
    </source>
</evidence>
<dbReference type="Proteomes" id="UP001217838">
    <property type="component" value="Unassembled WGS sequence"/>
</dbReference>
<dbReference type="EMBL" id="JAQNDN010000019">
    <property type="protein sequence ID" value="MDC0672181.1"/>
    <property type="molecule type" value="Genomic_DNA"/>
</dbReference>
<name>A0ABT5BDH5_9BACT</name>
<keyword evidence="2" id="KW-1185">Reference proteome</keyword>
<dbReference type="Gene3D" id="2.130.10.10">
    <property type="entry name" value="YVTN repeat-like/Quinoprotein amine dehydrogenase"/>
    <property type="match status" value="1"/>
</dbReference>
<dbReference type="RefSeq" id="WP_272003496.1">
    <property type="nucleotide sequence ID" value="NZ_JAQNDN010000019.1"/>
</dbReference>
<proteinExistence type="predicted"/>
<dbReference type="SUPFAM" id="SSF50969">
    <property type="entry name" value="YVTN repeat-like/Quinoprotein amine dehydrogenase"/>
    <property type="match status" value="1"/>
</dbReference>
<organism evidence="1 2">
    <name type="scientific">Nannocystis radixulma</name>
    <dbReference type="NCBI Taxonomy" id="2995305"/>
    <lineage>
        <taxon>Bacteria</taxon>
        <taxon>Pseudomonadati</taxon>
        <taxon>Myxococcota</taxon>
        <taxon>Polyangia</taxon>
        <taxon>Nannocystales</taxon>
        <taxon>Nannocystaceae</taxon>
        <taxon>Nannocystis</taxon>
    </lineage>
</organism>
<evidence type="ECO:0000313" key="2">
    <source>
        <dbReference type="Proteomes" id="UP001217838"/>
    </source>
</evidence>
<gene>
    <name evidence="1" type="ORF">POL58_30820</name>
</gene>
<accession>A0ABT5BDH5</accession>
<dbReference type="InterPro" id="IPR015943">
    <property type="entry name" value="WD40/YVTN_repeat-like_dom_sf"/>
</dbReference>
<sequence>MTSSDNHDTRHHPAEIVREYVPLDDRQIHGVTFDGRLVWFARDGELVAFDPEAAAVVRRLPIPGADAGTAFDGEYLYQLARGEIVVVRPADGQIVRRLPAPGKGEDSGMAWADGYLWIGQCYGARIHKVDAATGEVVKTLTSDRFVTGVSCVDGALWHGAAGDDKPSQLRRLAADGTPEEVLDVPVAMIAGVEATGDGEFWCAGEGGKLRRVRRKRIN</sequence>
<comment type="caution">
    <text evidence="1">The sequence shown here is derived from an EMBL/GenBank/DDBJ whole genome shotgun (WGS) entry which is preliminary data.</text>
</comment>
<dbReference type="InterPro" id="IPR011044">
    <property type="entry name" value="Quino_amine_DH_bsu"/>
</dbReference>
<protein>
    <submittedName>
        <fullName evidence="1">Glutamine cyclotransferase</fullName>
    </submittedName>
</protein>
<reference evidence="1 2" key="1">
    <citation type="submission" date="2022-11" db="EMBL/GenBank/DDBJ databases">
        <title>Minimal conservation of predation-associated metabolite biosynthetic gene clusters underscores biosynthetic potential of Myxococcota including descriptions for ten novel species: Archangium lansinium sp. nov., Myxococcus landrumus sp. nov., Nannocystis bai.</title>
        <authorList>
            <person name="Ahearne A."/>
            <person name="Stevens C."/>
            <person name="Dowd S."/>
        </authorList>
    </citation>
    <scope>NUCLEOTIDE SEQUENCE [LARGE SCALE GENOMIC DNA]</scope>
    <source>
        <strain evidence="1 2">NCELM</strain>
    </source>
</reference>